<dbReference type="EMBL" id="JASPKY010000968">
    <property type="protein sequence ID" value="KAK9679830.1"/>
    <property type="molecule type" value="Genomic_DNA"/>
</dbReference>
<evidence type="ECO:0000313" key="2">
    <source>
        <dbReference type="Proteomes" id="UP001458880"/>
    </source>
</evidence>
<proteinExistence type="predicted"/>
<organism evidence="1 2">
    <name type="scientific">Popillia japonica</name>
    <name type="common">Japanese beetle</name>
    <dbReference type="NCBI Taxonomy" id="7064"/>
    <lineage>
        <taxon>Eukaryota</taxon>
        <taxon>Metazoa</taxon>
        <taxon>Ecdysozoa</taxon>
        <taxon>Arthropoda</taxon>
        <taxon>Hexapoda</taxon>
        <taxon>Insecta</taxon>
        <taxon>Pterygota</taxon>
        <taxon>Neoptera</taxon>
        <taxon>Endopterygota</taxon>
        <taxon>Coleoptera</taxon>
        <taxon>Polyphaga</taxon>
        <taxon>Scarabaeiformia</taxon>
        <taxon>Scarabaeidae</taxon>
        <taxon>Rutelinae</taxon>
        <taxon>Popillia</taxon>
    </lineage>
</organism>
<name>A0AAW1HTL1_POPJA</name>
<comment type="caution">
    <text evidence="1">The sequence shown here is derived from an EMBL/GenBank/DDBJ whole genome shotgun (WGS) entry which is preliminary data.</text>
</comment>
<gene>
    <name evidence="1" type="ORF">QE152_g39681</name>
</gene>
<protein>
    <submittedName>
        <fullName evidence="1">Uncharacterized protein</fullName>
    </submittedName>
</protein>
<keyword evidence="2" id="KW-1185">Reference proteome</keyword>
<dbReference type="AlphaFoldDB" id="A0AAW1HTL1"/>
<evidence type="ECO:0000313" key="1">
    <source>
        <dbReference type="EMBL" id="KAK9679830.1"/>
    </source>
</evidence>
<reference evidence="1 2" key="1">
    <citation type="journal article" date="2024" name="BMC Genomics">
        <title>De novo assembly and annotation of Popillia japonica's genome with initial clues to its potential as an invasive pest.</title>
        <authorList>
            <person name="Cucini C."/>
            <person name="Boschi S."/>
            <person name="Funari R."/>
            <person name="Cardaioli E."/>
            <person name="Iannotti N."/>
            <person name="Marturano G."/>
            <person name="Paoli F."/>
            <person name="Bruttini M."/>
            <person name="Carapelli A."/>
            <person name="Frati F."/>
            <person name="Nardi F."/>
        </authorList>
    </citation>
    <scope>NUCLEOTIDE SEQUENCE [LARGE SCALE GENOMIC DNA]</scope>
    <source>
        <strain evidence="1">DMR45628</strain>
    </source>
</reference>
<dbReference type="Proteomes" id="UP001458880">
    <property type="component" value="Unassembled WGS sequence"/>
</dbReference>
<sequence length="230" mass="25999">MSSHSIGSNCEEDISTGALENFHHFLSSETAVRPGSLTGSPCEELKETEANTTNTCTDANADNMLYSYINSYVAGFILKKISKTVTKCTDCKSACFAESNREEHAMIKARERCGAFASRLKYPSEKMSKTLFSIHEIIKQILQTECEKLNFVDSVKTKIVANVEFDWLHQAHKVEVSDLIIKFSIRTLVHSWCKEINNILSGKATPNEETCNFLKRMALDKYRKTLKHKN</sequence>
<accession>A0AAW1HTL1</accession>